<sequence length="173" mass="18762">MSLRSMIKHNKHNKENKMGLNRSNVKYYLENQIESDNRGVMGKVYEEEFTLTTAEILALFTTPKTLVAAPGANKTLQFMGAVAFLDFNSVAYATYGIVTVKYTDGSGTAVSAPVAAAVLVQQADDAVIEVAQLSDDAELTQNAALVLAVDTGNPTAGDSPIRFKIFYRILDFS</sequence>
<gene>
    <name evidence="1" type="ORF">LCGC14_0577860</name>
</gene>
<organism evidence="1">
    <name type="scientific">marine sediment metagenome</name>
    <dbReference type="NCBI Taxonomy" id="412755"/>
    <lineage>
        <taxon>unclassified sequences</taxon>
        <taxon>metagenomes</taxon>
        <taxon>ecological metagenomes</taxon>
    </lineage>
</organism>
<name>A0A0F9RHE2_9ZZZZ</name>
<protein>
    <submittedName>
        <fullName evidence="1">Uncharacterized protein</fullName>
    </submittedName>
</protein>
<comment type="caution">
    <text evidence="1">The sequence shown here is derived from an EMBL/GenBank/DDBJ whole genome shotgun (WGS) entry which is preliminary data.</text>
</comment>
<proteinExistence type="predicted"/>
<accession>A0A0F9RHE2</accession>
<dbReference type="EMBL" id="LAZR01000867">
    <property type="protein sequence ID" value="KKN55895.1"/>
    <property type="molecule type" value="Genomic_DNA"/>
</dbReference>
<evidence type="ECO:0000313" key="1">
    <source>
        <dbReference type="EMBL" id="KKN55895.1"/>
    </source>
</evidence>
<reference evidence="1" key="1">
    <citation type="journal article" date="2015" name="Nature">
        <title>Complex archaea that bridge the gap between prokaryotes and eukaryotes.</title>
        <authorList>
            <person name="Spang A."/>
            <person name="Saw J.H."/>
            <person name="Jorgensen S.L."/>
            <person name="Zaremba-Niedzwiedzka K."/>
            <person name="Martijn J."/>
            <person name="Lind A.E."/>
            <person name="van Eijk R."/>
            <person name="Schleper C."/>
            <person name="Guy L."/>
            <person name="Ettema T.J."/>
        </authorList>
    </citation>
    <scope>NUCLEOTIDE SEQUENCE</scope>
</reference>
<dbReference type="AlphaFoldDB" id="A0A0F9RHE2"/>